<dbReference type="GO" id="GO:0016829">
    <property type="term" value="F:lyase activity"/>
    <property type="evidence" value="ECO:0007669"/>
    <property type="project" value="UniProtKB-KW"/>
</dbReference>
<evidence type="ECO:0000256" key="4">
    <source>
        <dbReference type="SAM" id="SignalP"/>
    </source>
</evidence>
<evidence type="ECO:0000313" key="9">
    <source>
        <dbReference type="Proteomes" id="UP001366085"/>
    </source>
</evidence>
<keyword evidence="2 4" id="KW-0732">Signal</keyword>
<gene>
    <name evidence="8" type="ORF">WDU93_12065</name>
</gene>
<keyword evidence="9" id="KW-1185">Reference proteome</keyword>
<dbReference type="InterPro" id="IPR038970">
    <property type="entry name" value="Lyase_8"/>
</dbReference>
<dbReference type="InterPro" id="IPR014718">
    <property type="entry name" value="GH-type_carb-bd"/>
</dbReference>
<dbReference type="Gene3D" id="1.50.10.100">
    <property type="entry name" value="Chondroitin AC/alginate lyase"/>
    <property type="match status" value="1"/>
</dbReference>
<evidence type="ECO:0000256" key="3">
    <source>
        <dbReference type="ARBA" id="ARBA00023239"/>
    </source>
</evidence>
<dbReference type="InterPro" id="IPR006311">
    <property type="entry name" value="TAT_signal"/>
</dbReference>
<dbReference type="Pfam" id="PF02884">
    <property type="entry name" value="Lyase_8_C"/>
    <property type="match status" value="1"/>
</dbReference>
<feature type="signal peptide" evidence="4">
    <location>
        <begin position="1"/>
        <end position="31"/>
    </location>
</feature>
<dbReference type="InterPro" id="IPR008929">
    <property type="entry name" value="Chondroitin_lyas"/>
</dbReference>
<feature type="chain" id="PRO_5047181585" evidence="4">
    <location>
        <begin position="32"/>
        <end position="808"/>
    </location>
</feature>
<dbReference type="Pfam" id="PF02278">
    <property type="entry name" value="Lyase_8"/>
    <property type="match status" value="1"/>
</dbReference>
<dbReference type="InterPro" id="IPR003159">
    <property type="entry name" value="Lyase_8_central_dom"/>
</dbReference>
<dbReference type="InterPro" id="IPR004103">
    <property type="entry name" value="Lyase_8_C"/>
</dbReference>
<evidence type="ECO:0000256" key="2">
    <source>
        <dbReference type="ARBA" id="ARBA00022729"/>
    </source>
</evidence>
<dbReference type="Pfam" id="PF08124">
    <property type="entry name" value="Lyase_8_N"/>
    <property type="match status" value="1"/>
</dbReference>
<dbReference type="CDD" id="cd01083">
    <property type="entry name" value="GAG_Lyase"/>
    <property type="match status" value="1"/>
</dbReference>
<dbReference type="InterPro" id="IPR012970">
    <property type="entry name" value="Lyase_8_alpha_N"/>
</dbReference>
<dbReference type="Gene3D" id="2.60.220.10">
    <property type="entry name" value="Polysaccharide lyase family 8-like, C-terminal"/>
    <property type="match status" value="1"/>
</dbReference>
<dbReference type="EMBL" id="JBBDGN010000012">
    <property type="protein sequence ID" value="MEJ1092418.1"/>
    <property type="molecule type" value="Genomic_DNA"/>
</dbReference>
<dbReference type="InterPro" id="IPR011071">
    <property type="entry name" value="Lyase_8-like_C"/>
</dbReference>
<comment type="similarity">
    <text evidence="1">Belongs to the polysaccharide lyase 8 family.</text>
</comment>
<feature type="domain" description="Polysaccharide lyase 8 N-terminal alpha-helical" evidence="7">
    <location>
        <begin position="60"/>
        <end position="376"/>
    </location>
</feature>
<sequence length="808" mass="85397">MSLDLNRRTFFALLGAGALTLSIGNPLAASAATDDAALAALIARRRVMLTGDGSAASIPELAGALADMDAKATASWQAMITPSGTSGIWPDLPLTGIGTVAAATDRMGLTFNRIFDLALAYATKGSALYADAALAADLVGALANLSAHVYKVGMRKGGNWWFWEIGVPRKAAETLVLLYDVVPAEVRTALLAAARSFTPNPNWRGTGTSFAETGANRTDKALSCALRGILDNRPDEVALARDALSDTVQNGKNSVFGYVTRGDGFYTDGSFVQHSYLPYVGTYGVVTLGGLAEILGLLGGSPWEVTDPNKSVILDAVERSFAPFIWNGRMMDTVRGRAVSRQHSPDYVDGAAAITAILLLAPGAGEPYRSRYLSLAKGWITRCTDVKLYGQPTQSIVKSLLVTSVLGDDSVEPAAAPVYTKAFGDQDRLVHHRPGFTATVNVSSKRIGRYEWGNFENNLGWYQGDGMTFFYSPADPAQYSADFWPTVDPYRLPGTTVTAAPRQSGAVGGTGIPRAYQAFAGGLDLDGRWGIQGMDHLNHDRSLSARTSWFFLDDKVVCLGAAIASGSGHEVFTTIDNRAFAEGSVPRIRTDNRIRTMKPGGAVKVTRNAHIMGHGGYVFLTGEGVSGDIDVQVVRRTGDWRTINSGGDTGGTDEPKTRDYVTLTHRHGTDPSAGGYAYMVLPNVAHSVTFTESDAPTVTVLANNGVAQVIRDATSDLVLGNFFAGGEAAGLTASGPCSVGIRRGDDSVTVALSDPSRTQSVARVTLADVAETTVVEADAGVRVVSTSPLTLEFTLDGHGHAKRIVLGG</sequence>
<dbReference type="InterPro" id="IPR011013">
    <property type="entry name" value="Gal_mutarotase_sf_dom"/>
</dbReference>
<organism evidence="8 9">
    <name type="scientific">Microbacterium istanbulense</name>
    <dbReference type="NCBI Taxonomy" id="3122049"/>
    <lineage>
        <taxon>Bacteria</taxon>
        <taxon>Bacillati</taxon>
        <taxon>Actinomycetota</taxon>
        <taxon>Actinomycetes</taxon>
        <taxon>Micrococcales</taxon>
        <taxon>Microbacteriaceae</taxon>
        <taxon>Microbacterium</taxon>
    </lineage>
</organism>
<evidence type="ECO:0000256" key="1">
    <source>
        <dbReference type="ARBA" id="ARBA00006699"/>
    </source>
</evidence>
<dbReference type="Proteomes" id="UP001366085">
    <property type="component" value="Unassembled WGS sequence"/>
</dbReference>
<dbReference type="SUPFAM" id="SSF74650">
    <property type="entry name" value="Galactose mutarotase-like"/>
    <property type="match status" value="1"/>
</dbReference>
<evidence type="ECO:0000259" key="5">
    <source>
        <dbReference type="Pfam" id="PF02278"/>
    </source>
</evidence>
<dbReference type="Gene3D" id="2.70.98.10">
    <property type="match status" value="1"/>
</dbReference>
<reference evidence="8 9" key="1">
    <citation type="submission" date="2024-02" db="EMBL/GenBank/DDBJ databases">
        <authorList>
            <person name="Saticioglu I.B."/>
        </authorList>
    </citation>
    <scope>NUCLEOTIDE SEQUENCE [LARGE SCALE GENOMIC DNA]</scope>
    <source>
        <strain evidence="8 9">Mu-43</strain>
    </source>
</reference>
<dbReference type="PANTHER" id="PTHR38481:SF1">
    <property type="entry name" value="HYALURONATE LYASE"/>
    <property type="match status" value="1"/>
</dbReference>
<feature type="domain" description="Polysaccharide lyase family 8 C-terminal" evidence="6">
    <location>
        <begin position="699"/>
        <end position="760"/>
    </location>
</feature>
<accession>A0ABU8LNZ3</accession>
<evidence type="ECO:0000259" key="7">
    <source>
        <dbReference type="Pfam" id="PF08124"/>
    </source>
</evidence>
<protein>
    <submittedName>
        <fullName evidence="8">Polysaccharide lyase 8 family protein</fullName>
    </submittedName>
</protein>
<comment type="caution">
    <text evidence="8">The sequence shown here is derived from an EMBL/GenBank/DDBJ whole genome shotgun (WGS) entry which is preliminary data.</text>
</comment>
<proteinExistence type="inferred from homology"/>
<dbReference type="PANTHER" id="PTHR38481">
    <property type="entry name" value="HYALURONATE LYASE"/>
    <property type="match status" value="1"/>
</dbReference>
<dbReference type="SUPFAM" id="SSF48230">
    <property type="entry name" value="Chondroitin AC/alginate lyase"/>
    <property type="match status" value="1"/>
</dbReference>
<evidence type="ECO:0000259" key="6">
    <source>
        <dbReference type="Pfam" id="PF02884"/>
    </source>
</evidence>
<dbReference type="RefSeq" id="WP_337320948.1">
    <property type="nucleotide sequence ID" value="NZ_JBBDGN010000012.1"/>
</dbReference>
<dbReference type="PROSITE" id="PS51318">
    <property type="entry name" value="TAT"/>
    <property type="match status" value="1"/>
</dbReference>
<keyword evidence="3 8" id="KW-0456">Lyase</keyword>
<evidence type="ECO:0000313" key="8">
    <source>
        <dbReference type="EMBL" id="MEJ1092418.1"/>
    </source>
</evidence>
<name>A0ABU8LNZ3_9MICO</name>
<dbReference type="SUPFAM" id="SSF49863">
    <property type="entry name" value="Hyaluronate lyase-like, C-terminal domain"/>
    <property type="match status" value="1"/>
</dbReference>
<feature type="domain" description="Polysaccharide lyase family 8 central" evidence="5">
    <location>
        <begin position="421"/>
        <end position="684"/>
    </location>
</feature>